<dbReference type="InterPro" id="IPR005467">
    <property type="entry name" value="His_kinase_dom"/>
</dbReference>
<evidence type="ECO:0000256" key="5">
    <source>
        <dbReference type="ARBA" id="ARBA00022777"/>
    </source>
</evidence>
<dbReference type="GO" id="GO:0000155">
    <property type="term" value="F:phosphorelay sensor kinase activity"/>
    <property type="evidence" value="ECO:0007669"/>
    <property type="project" value="TreeGrafter"/>
</dbReference>
<evidence type="ECO:0000256" key="2">
    <source>
        <dbReference type="ARBA" id="ARBA00012438"/>
    </source>
</evidence>
<dbReference type="GO" id="GO:0004721">
    <property type="term" value="F:phosphoprotein phosphatase activity"/>
    <property type="evidence" value="ECO:0007669"/>
    <property type="project" value="TreeGrafter"/>
</dbReference>
<keyword evidence="7" id="KW-1133">Transmembrane helix</keyword>
<feature type="transmembrane region" description="Helical" evidence="7">
    <location>
        <begin position="151"/>
        <end position="174"/>
    </location>
</feature>
<dbReference type="EMBL" id="UOYO01000044">
    <property type="protein sequence ID" value="VAY88082.1"/>
    <property type="molecule type" value="Genomic_DNA"/>
</dbReference>
<feature type="transmembrane region" description="Helical" evidence="7">
    <location>
        <begin position="117"/>
        <end position="136"/>
    </location>
</feature>
<dbReference type="SUPFAM" id="SSF55874">
    <property type="entry name" value="ATPase domain of HSP90 chaperone/DNA topoisomerase II/histidine kinase"/>
    <property type="match status" value="1"/>
</dbReference>
<dbReference type="InterPro" id="IPR003594">
    <property type="entry name" value="HATPase_dom"/>
</dbReference>
<dbReference type="EC" id="2.7.13.3" evidence="2"/>
<dbReference type="InterPro" id="IPR050351">
    <property type="entry name" value="BphY/WalK/GraS-like"/>
</dbReference>
<evidence type="ECO:0000256" key="7">
    <source>
        <dbReference type="SAM" id="Phobius"/>
    </source>
</evidence>
<evidence type="ECO:0000256" key="3">
    <source>
        <dbReference type="ARBA" id="ARBA00022553"/>
    </source>
</evidence>
<keyword evidence="5 9" id="KW-0418">Kinase</keyword>
<reference evidence="9" key="1">
    <citation type="submission" date="2018-10" db="EMBL/GenBank/DDBJ databases">
        <authorList>
            <person name="Aoki K."/>
        </authorList>
    </citation>
    <scope>NUCLEOTIDE SEQUENCE</scope>
</reference>
<dbReference type="PANTHER" id="PTHR45453">
    <property type="entry name" value="PHOSPHATE REGULON SENSOR PROTEIN PHOR"/>
    <property type="match status" value="1"/>
</dbReference>
<evidence type="ECO:0000313" key="9">
    <source>
        <dbReference type="EMBL" id="VAY88082.1"/>
    </source>
</evidence>
<accession>A0A3B1E9H4</accession>
<dbReference type="Pfam" id="PF02518">
    <property type="entry name" value="HATPase_c"/>
    <property type="match status" value="1"/>
</dbReference>
<feature type="domain" description="Histidine kinase" evidence="8">
    <location>
        <begin position="190"/>
        <end position="397"/>
    </location>
</feature>
<dbReference type="GO" id="GO:0005886">
    <property type="term" value="C:plasma membrane"/>
    <property type="evidence" value="ECO:0007669"/>
    <property type="project" value="TreeGrafter"/>
</dbReference>
<dbReference type="AlphaFoldDB" id="A0A3B1E9H4"/>
<dbReference type="CDD" id="cd00075">
    <property type="entry name" value="HATPase"/>
    <property type="match status" value="1"/>
</dbReference>
<evidence type="ECO:0000256" key="1">
    <source>
        <dbReference type="ARBA" id="ARBA00000085"/>
    </source>
</evidence>
<comment type="catalytic activity">
    <reaction evidence="1">
        <text>ATP + protein L-histidine = ADP + protein N-phospho-L-histidine.</text>
        <dbReference type="EC" id="2.7.13.3"/>
    </reaction>
</comment>
<name>A0A3B1E9H4_9ZZZZ</name>
<dbReference type="GO" id="GO:0016036">
    <property type="term" value="P:cellular response to phosphate starvation"/>
    <property type="evidence" value="ECO:0007669"/>
    <property type="project" value="TreeGrafter"/>
</dbReference>
<keyword evidence="7" id="KW-0812">Transmembrane</keyword>
<keyword evidence="7" id="KW-0472">Membrane</keyword>
<keyword evidence="4" id="KW-0808">Transferase</keyword>
<evidence type="ECO:0000259" key="8">
    <source>
        <dbReference type="PROSITE" id="PS50109"/>
    </source>
</evidence>
<sequence length="397" mass="46106">MLFKLPQNKNIRKTILNVVSVYLVTTILLVLAISYMYITTQEKYIFSLQQEHIDIQAQQIINELETLDDNIVDEIAIYPRFENIKSAIYDVDKNLIFSTFDENITIIDKKYFLKNKFIYFVYNIEPYYLGAAYLVIQKEKTYELNTVLTKIASIVLAVILFLILTSFLLAKILLKPLSDNINLLDKFIKDTTHELMTPTSTILNNIEVLDLSSMNEKNIKKISRIKLGATTISNIYKDLSFLLLNNKQRSDNKNLNISEILNQRVEYFKILAENRDIFFSIDIQDEIYTIIDKHRIERLFDNLISNAIKFSSHNATIFVKLKSITSSKNIEFIIKDEGIGIKNSEINSVFTRYKKFNKNISGFGIGYDIINSIIKEYNIDIQITSQENKGTKVVLTW</sequence>
<dbReference type="PROSITE" id="PS50109">
    <property type="entry name" value="HIS_KIN"/>
    <property type="match status" value="1"/>
</dbReference>
<dbReference type="PANTHER" id="PTHR45453:SF1">
    <property type="entry name" value="PHOSPHATE REGULON SENSOR PROTEIN PHOR"/>
    <property type="match status" value="1"/>
</dbReference>
<protein>
    <recommendedName>
        <fullName evidence="2">histidine kinase</fullName>
        <ecNumber evidence="2">2.7.13.3</ecNumber>
    </recommendedName>
</protein>
<proteinExistence type="predicted"/>
<organism evidence="9">
    <name type="scientific">hydrothermal vent metagenome</name>
    <dbReference type="NCBI Taxonomy" id="652676"/>
    <lineage>
        <taxon>unclassified sequences</taxon>
        <taxon>metagenomes</taxon>
        <taxon>ecological metagenomes</taxon>
    </lineage>
</organism>
<feature type="transmembrane region" description="Helical" evidence="7">
    <location>
        <begin position="15"/>
        <end position="38"/>
    </location>
</feature>
<evidence type="ECO:0000256" key="4">
    <source>
        <dbReference type="ARBA" id="ARBA00022679"/>
    </source>
</evidence>
<keyword evidence="3" id="KW-0597">Phosphoprotein</keyword>
<dbReference type="SMART" id="SM00387">
    <property type="entry name" value="HATPase_c"/>
    <property type="match status" value="1"/>
</dbReference>
<gene>
    <name evidence="9" type="ORF">MNB_ARC-1_1126</name>
</gene>
<dbReference type="InterPro" id="IPR036890">
    <property type="entry name" value="HATPase_C_sf"/>
</dbReference>
<dbReference type="Gene3D" id="3.30.565.10">
    <property type="entry name" value="Histidine kinase-like ATPase, C-terminal domain"/>
    <property type="match status" value="1"/>
</dbReference>
<keyword evidence="6" id="KW-0902">Two-component regulatory system</keyword>
<evidence type="ECO:0000256" key="6">
    <source>
        <dbReference type="ARBA" id="ARBA00023012"/>
    </source>
</evidence>